<keyword evidence="4" id="KW-0949">S-adenosyl-L-methionine</keyword>
<name>A0AAW4PT54_9EURY</name>
<evidence type="ECO:0000256" key="5">
    <source>
        <dbReference type="RuleBase" id="RU000416"/>
    </source>
</evidence>
<dbReference type="InterPro" id="IPR050390">
    <property type="entry name" value="C5-Methyltransferase"/>
</dbReference>
<dbReference type="PANTHER" id="PTHR10629:SF52">
    <property type="entry name" value="DNA (CYTOSINE-5)-METHYLTRANSFERASE 1"/>
    <property type="match status" value="1"/>
</dbReference>
<dbReference type="InterPro" id="IPR001525">
    <property type="entry name" value="C5_MeTfrase"/>
</dbReference>
<evidence type="ECO:0000256" key="1">
    <source>
        <dbReference type="ARBA" id="ARBA00011975"/>
    </source>
</evidence>
<dbReference type="InterPro" id="IPR029063">
    <property type="entry name" value="SAM-dependent_MTases_sf"/>
</dbReference>
<dbReference type="Proteomes" id="UP001430377">
    <property type="component" value="Unassembled WGS sequence"/>
</dbReference>
<keyword evidence="7" id="KW-1185">Reference proteome</keyword>
<dbReference type="PRINTS" id="PR00105">
    <property type="entry name" value="C5METTRFRASE"/>
</dbReference>
<keyword evidence="2 6" id="KW-0489">Methyltransferase</keyword>
<dbReference type="PROSITE" id="PS00095">
    <property type="entry name" value="C5_MTASE_2"/>
    <property type="match status" value="1"/>
</dbReference>
<gene>
    <name evidence="6" type="primary">dcm</name>
    <name evidence="6" type="ORF">EGH21_12545</name>
</gene>
<dbReference type="Gene3D" id="3.90.120.10">
    <property type="entry name" value="DNA Methylase, subunit A, domain 2"/>
    <property type="match status" value="1"/>
</dbReference>
<reference evidence="6 7" key="1">
    <citation type="submission" date="2021-06" db="EMBL/GenBank/DDBJ databases">
        <title>Halomicroarcula sp. a new haloarchaeum isolated from saline soil.</title>
        <authorList>
            <person name="Duran-Viseras A."/>
            <person name="Sanchez-Porro C."/>
            <person name="Ventosa A."/>
        </authorList>
    </citation>
    <scope>NUCLEOTIDE SEQUENCE [LARGE SCALE GENOMIC DNA]</scope>
    <source>
        <strain evidence="6 7">F13</strain>
    </source>
</reference>
<dbReference type="InterPro" id="IPR031303">
    <property type="entry name" value="C5_meth_CS"/>
</dbReference>
<dbReference type="GO" id="GO:0003677">
    <property type="term" value="F:DNA binding"/>
    <property type="evidence" value="ECO:0007669"/>
    <property type="project" value="TreeGrafter"/>
</dbReference>
<dbReference type="SUPFAM" id="SSF53335">
    <property type="entry name" value="S-adenosyl-L-methionine-dependent methyltransferases"/>
    <property type="match status" value="1"/>
</dbReference>
<evidence type="ECO:0000313" key="6">
    <source>
        <dbReference type="EMBL" id="MBX0323859.1"/>
    </source>
</evidence>
<dbReference type="GO" id="GO:0032259">
    <property type="term" value="P:methylation"/>
    <property type="evidence" value="ECO:0007669"/>
    <property type="project" value="UniProtKB-KW"/>
</dbReference>
<dbReference type="AlphaFoldDB" id="A0AAW4PT54"/>
<comment type="caution">
    <text evidence="6">The sequence shown here is derived from an EMBL/GenBank/DDBJ whole genome shotgun (WGS) entry which is preliminary data.</text>
</comment>
<dbReference type="GO" id="GO:0044027">
    <property type="term" value="P:negative regulation of gene expression via chromosomal CpG island methylation"/>
    <property type="evidence" value="ECO:0007669"/>
    <property type="project" value="TreeGrafter"/>
</dbReference>
<accession>A0AAW4PT54</accession>
<dbReference type="EC" id="2.1.1.37" evidence="1"/>
<dbReference type="NCBIfam" id="TIGR00675">
    <property type="entry name" value="dcm"/>
    <property type="match status" value="1"/>
</dbReference>
<proteinExistence type="inferred from homology"/>
<keyword evidence="3 6" id="KW-0808">Transferase</keyword>
<protein>
    <recommendedName>
        <fullName evidence="1">DNA (cytosine-5-)-methyltransferase</fullName>
        <ecNumber evidence="1">2.1.1.37</ecNumber>
    </recommendedName>
</protein>
<organism evidence="6 7">
    <name type="scientific">Haloarcula rubra</name>
    <dbReference type="NCBI Taxonomy" id="2487747"/>
    <lineage>
        <taxon>Archaea</taxon>
        <taxon>Methanobacteriati</taxon>
        <taxon>Methanobacteriota</taxon>
        <taxon>Stenosarchaea group</taxon>
        <taxon>Halobacteria</taxon>
        <taxon>Halobacteriales</taxon>
        <taxon>Haloarculaceae</taxon>
        <taxon>Haloarcula</taxon>
    </lineage>
</organism>
<dbReference type="Pfam" id="PF00145">
    <property type="entry name" value="DNA_methylase"/>
    <property type="match status" value="1"/>
</dbReference>
<evidence type="ECO:0000256" key="4">
    <source>
        <dbReference type="ARBA" id="ARBA00022691"/>
    </source>
</evidence>
<dbReference type="GO" id="GO:0003886">
    <property type="term" value="F:DNA (cytosine-5-)-methyltransferase activity"/>
    <property type="evidence" value="ECO:0007669"/>
    <property type="project" value="UniProtKB-EC"/>
</dbReference>
<sequence length="498" mass="54858">MTTVTAVDLFCGGGGLSTALAEACEDLDRDVELVAVNHWGKAIETHERNHPWATHLNAKIEELHPPDVVDPGTVDILIAAPECTHFSTARGGKPVTEQARASPMHVLDWVGKLQPQTLLLENVPEFESWGPIVDGEPSRDGTKFDAWKAQLEADRYSVRHTKLNAADYGDATSRRRFFVMGRRDYRPSFPEPTHSEDGEVPGTEPYRTAAEIIDWSDTGETLWTRSRPLSNNTMQRIAEGIRQHCDERLSAFAEAVATLTPDDVEAMQADVVAVDDVQQAAAERSDPFLVEGPAAIADRDETTALSVPMVMGQHSNAKAKDSRESPLPTIATRGAIHYIHADAFVLPRNGAFRGLHSNATYEADDRPLHTVTAKNHDGHLVSPFLVEYYGNSDVKTVEEPLPTVTTKDRHALCLPDLYPWGLDLRYRMLQPRELAAAQGFPPDYEFAGNKTETTKQIGNAVPVNLGKALVKQLLLPTDQPAISQWEESDQPVDGEADD</sequence>
<dbReference type="Gene3D" id="3.40.50.150">
    <property type="entry name" value="Vaccinia Virus protein VP39"/>
    <property type="match status" value="1"/>
</dbReference>
<comment type="similarity">
    <text evidence="5">Belongs to the class I-like SAM-binding methyltransferase superfamily. C5-methyltransferase family.</text>
</comment>
<evidence type="ECO:0000313" key="7">
    <source>
        <dbReference type="Proteomes" id="UP001430377"/>
    </source>
</evidence>
<dbReference type="EMBL" id="RKLR01000004">
    <property type="protein sequence ID" value="MBX0323859.1"/>
    <property type="molecule type" value="Genomic_DNA"/>
</dbReference>
<evidence type="ECO:0000256" key="2">
    <source>
        <dbReference type="ARBA" id="ARBA00022603"/>
    </source>
</evidence>
<dbReference type="PANTHER" id="PTHR10629">
    <property type="entry name" value="CYTOSINE-SPECIFIC METHYLTRANSFERASE"/>
    <property type="match status" value="1"/>
</dbReference>
<dbReference type="PROSITE" id="PS51679">
    <property type="entry name" value="SAM_MT_C5"/>
    <property type="match status" value="1"/>
</dbReference>
<dbReference type="RefSeq" id="WP_220618821.1">
    <property type="nucleotide sequence ID" value="NZ_RKLR01000004.1"/>
</dbReference>
<evidence type="ECO:0000256" key="3">
    <source>
        <dbReference type="ARBA" id="ARBA00022679"/>
    </source>
</evidence>